<dbReference type="Pfam" id="PF11981">
    <property type="entry name" value="DUF3482"/>
    <property type="match status" value="1"/>
</dbReference>
<feature type="domain" description="G" evidence="1">
    <location>
        <begin position="11"/>
        <end position="159"/>
    </location>
</feature>
<organism evidence="2 3">
    <name type="scientific">Moraxella nasicaprae</name>
    <dbReference type="NCBI Taxonomy" id="2904122"/>
    <lineage>
        <taxon>Bacteria</taxon>
        <taxon>Pseudomonadati</taxon>
        <taxon>Pseudomonadota</taxon>
        <taxon>Gammaproteobacteria</taxon>
        <taxon>Moraxellales</taxon>
        <taxon>Moraxellaceae</taxon>
        <taxon>Moraxella</taxon>
    </lineage>
</organism>
<dbReference type="InterPro" id="IPR021871">
    <property type="entry name" value="DUF3482"/>
</dbReference>
<dbReference type="SUPFAM" id="SSF52540">
    <property type="entry name" value="P-loop containing nucleoside triphosphate hydrolases"/>
    <property type="match status" value="1"/>
</dbReference>
<sequence length="459" mass="50713">MNNATDPFVLSVVGHTNTGKTSLLRTLLRDSEFGEVKNASATTRHVEAVQILSEHGQPLLVLHDTPGLEDATGVMNYLHEHTDARFDGVERLHQFLAAVHHQDANLTDDFSQEAKVIRSLLDADVALYVIDAREPVLSKYKDELAILASSGTPVLPVFNFIKGNEQNMHNWREMLSRRALHISSAFDTVAFEFDAEMSLWHHLAILSNHQNIKQLQQERQDIWQRLQETGSLLIADFLINVASFSQKISENDDPAPTLSLMQNSVRQAQTILHDKLLNLYKFYHIQINDQQIDILGQEQDIFDGELLTRYGIRTAGGSAAGMIIGAGIDIATFGASLGLGTAVGGLLGGLLPNTSTIKDKATGVKTLMIDEATLTLLAAQAQNLHYSLRHRGHASLNAITTEHHALPWQTGKLPKSLKKARSLPHYSSLTLGYDEKANLRKTLADELAEVLDEHLAQLS</sequence>
<dbReference type="Gene3D" id="3.40.50.300">
    <property type="entry name" value="P-loop containing nucleotide triphosphate hydrolases"/>
    <property type="match status" value="1"/>
</dbReference>
<dbReference type="Proteomes" id="UP001063782">
    <property type="component" value="Chromosome"/>
</dbReference>
<dbReference type="Pfam" id="PF01926">
    <property type="entry name" value="MMR_HSR1"/>
    <property type="match status" value="1"/>
</dbReference>
<gene>
    <name evidence="2" type="ORF">LU297_09590</name>
</gene>
<dbReference type="PANTHER" id="PTHR42714:SF7">
    <property type="entry name" value="G DOMAIN-CONTAINING PROTEIN"/>
    <property type="match status" value="1"/>
</dbReference>
<dbReference type="InterPro" id="IPR027417">
    <property type="entry name" value="P-loop_NTPase"/>
</dbReference>
<evidence type="ECO:0000313" key="2">
    <source>
        <dbReference type="EMBL" id="UXZ04797.1"/>
    </source>
</evidence>
<keyword evidence="3" id="KW-1185">Reference proteome</keyword>
<proteinExistence type="predicted"/>
<evidence type="ECO:0000313" key="3">
    <source>
        <dbReference type="Proteomes" id="UP001063782"/>
    </source>
</evidence>
<dbReference type="EMBL" id="CP089977">
    <property type="protein sequence ID" value="UXZ04797.1"/>
    <property type="molecule type" value="Genomic_DNA"/>
</dbReference>
<accession>A0ABY6F3Y5</accession>
<protein>
    <submittedName>
        <fullName evidence="2">DUF3482 domain-containing protein</fullName>
    </submittedName>
</protein>
<dbReference type="RefSeq" id="WP_263076293.1">
    <property type="nucleotide sequence ID" value="NZ_CP089977.1"/>
</dbReference>
<dbReference type="PANTHER" id="PTHR42714">
    <property type="entry name" value="TRNA MODIFICATION GTPASE GTPBP3"/>
    <property type="match status" value="1"/>
</dbReference>
<name>A0ABY6F3Y5_9GAMM</name>
<evidence type="ECO:0000259" key="1">
    <source>
        <dbReference type="Pfam" id="PF01926"/>
    </source>
</evidence>
<reference evidence="2" key="1">
    <citation type="submission" date="2021-12" db="EMBL/GenBank/DDBJ databases">
        <title>taxonomy of Moraxella sp. ZY201224.</title>
        <authorList>
            <person name="Li F."/>
        </authorList>
    </citation>
    <scope>NUCLEOTIDE SEQUENCE</scope>
    <source>
        <strain evidence="2">ZY201224</strain>
    </source>
</reference>
<dbReference type="InterPro" id="IPR006073">
    <property type="entry name" value="GTP-bd"/>
</dbReference>